<accession>A0AAU9EZV4</accession>
<keyword evidence="3" id="KW-1185">Reference proteome</keyword>
<feature type="chain" id="PRO_5043919535" description="DUF4019 domain-containing protein" evidence="1">
    <location>
        <begin position="27"/>
        <end position="144"/>
    </location>
</feature>
<protein>
    <recommendedName>
        <fullName evidence="4">DUF4019 domain-containing protein</fullName>
    </recommendedName>
</protein>
<sequence length="144" mass="15878">MRACKKLAACLLMLTALLGLAGAAGAAGDTEGERARETALRWLELLDRGDYDSAYYDAAPLLQRALTLEKWRQTMSALAAKTGPAQEHQFLHGRPAQDLPGAPKGQYYLLVYKPRFAKQPDLLEQVALIKKSGGQWRVAGYYLK</sequence>
<dbReference type="EMBL" id="AP028679">
    <property type="protein sequence ID" value="BEQ17125.1"/>
    <property type="molecule type" value="Genomic_DNA"/>
</dbReference>
<evidence type="ECO:0000256" key="1">
    <source>
        <dbReference type="SAM" id="SignalP"/>
    </source>
</evidence>
<gene>
    <name evidence="2" type="ORF">FAK_41910</name>
</gene>
<feature type="signal peptide" evidence="1">
    <location>
        <begin position="1"/>
        <end position="26"/>
    </location>
</feature>
<evidence type="ECO:0008006" key="4">
    <source>
        <dbReference type="Google" id="ProtNLM"/>
    </source>
</evidence>
<name>A0AAU9EZV4_9BACT</name>
<dbReference type="KEGG" id="dmp:FAK_41910"/>
<evidence type="ECO:0000313" key="3">
    <source>
        <dbReference type="Proteomes" id="UP001366166"/>
    </source>
</evidence>
<dbReference type="Proteomes" id="UP001366166">
    <property type="component" value="Chromosome"/>
</dbReference>
<organism evidence="2 3">
    <name type="scientific">Desulfoferula mesophila</name>
    <dbReference type="NCBI Taxonomy" id="3058419"/>
    <lineage>
        <taxon>Bacteria</taxon>
        <taxon>Pseudomonadati</taxon>
        <taxon>Thermodesulfobacteriota</taxon>
        <taxon>Desulfarculia</taxon>
        <taxon>Desulfarculales</taxon>
        <taxon>Desulfarculaceae</taxon>
        <taxon>Desulfoferula</taxon>
    </lineage>
</organism>
<dbReference type="RefSeq" id="WP_338603948.1">
    <property type="nucleotide sequence ID" value="NZ_AP028679.1"/>
</dbReference>
<dbReference type="Pfam" id="PF13211">
    <property type="entry name" value="DUF4019"/>
    <property type="match status" value="1"/>
</dbReference>
<proteinExistence type="predicted"/>
<reference evidence="3" key="1">
    <citation type="journal article" date="2023" name="Arch. Microbiol.">
        <title>Desulfoferula mesophilus gen. nov. sp. nov., a mesophilic sulfate-reducing bacterium isolated from a brackish lake sediment.</title>
        <authorList>
            <person name="Watanabe T."/>
            <person name="Yabe T."/>
            <person name="Tsuji J.M."/>
            <person name="Fukui M."/>
        </authorList>
    </citation>
    <scope>NUCLEOTIDE SEQUENCE [LARGE SCALE GENOMIC DNA]</scope>
    <source>
        <strain evidence="3">12FAK</strain>
    </source>
</reference>
<keyword evidence="1" id="KW-0732">Signal</keyword>
<evidence type="ECO:0000313" key="2">
    <source>
        <dbReference type="EMBL" id="BEQ17125.1"/>
    </source>
</evidence>
<dbReference type="AlphaFoldDB" id="A0AAU9EZV4"/>
<dbReference type="InterPro" id="IPR025091">
    <property type="entry name" value="DUF4019"/>
</dbReference>